<dbReference type="RefSeq" id="WP_270109257.1">
    <property type="nucleotide sequence ID" value="NZ_JAPZVP010000005.1"/>
</dbReference>
<proteinExistence type="predicted"/>
<keyword evidence="3" id="KW-1185">Reference proteome</keyword>
<keyword evidence="1" id="KW-0732">Signal</keyword>
<dbReference type="AlphaFoldDB" id="A0A9X3PBB5"/>
<evidence type="ECO:0000256" key="1">
    <source>
        <dbReference type="SAM" id="SignalP"/>
    </source>
</evidence>
<accession>A0A9X3PBB5</accession>
<name>A0A9X3PBB5_9ACTN</name>
<comment type="caution">
    <text evidence="2">The sequence shown here is derived from an EMBL/GenBank/DDBJ whole genome shotgun (WGS) entry which is preliminary data.</text>
</comment>
<evidence type="ECO:0008006" key="4">
    <source>
        <dbReference type="Google" id="ProtNLM"/>
    </source>
</evidence>
<dbReference type="Proteomes" id="UP001146067">
    <property type="component" value="Unassembled WGS sequence"/>
</dbReference>
<gene>
    <name evidence="2" type="ORF">O1R50_07295</name>
</gene>
<organism evidence="2 3">
    <name type="scientific">Glycomyces luteolus</name>
    <dbReference type="NCBI Taxonomy" id="2670330"/>
    <lineage>
        <taxon>Bacteria</taxon>
        <taxon>Bacillati</taxon>
        <taxon>Actinomycetota</taxon>
        <taxon>Actinomycetes</taxon>
        <taxon>Glycomycetales</taxon>
        <taxon>Glycomycetaceae</taxon>
        <taxon>Glycomyces</taxon>
    </lineage>
</organism>
<evidence type="ECO:0000313" key="2">
    <source>
        <dbReference type="EMBL" id="MDA1359419.1"/>
    </source>
</evidence>
<feature type="signal peptide" evidence="1">
    <location>
        <begin position="1"/>
        <end position="39"/>
    </location>
</feature>
<reference evidence="2" key="1">
    <citation type="submission" date="2022-12" db="EMBL/GenBank/DDBJ databases">
        <title>Gycomyces niveus sp.nov.,a novel actinomycete isolated from soil in Shouguan.</title>
        <authorList>
            <person name="Yang X."/>
        </authorList>
    </citation>
    <scope>NUCLEOTIDE SEQUENCE</scope>
    <source>
        <strain evidence="2">NEAU-A15</strain>
    </source>
</reference>
<protein>
    <recommendedName>
        <fullName evidence="4">Peptidase inhibitor family I36</fullName>
    </recommendedName>
</protein>
<evidence type="ECO:0000313" key="3">
    <source>
        <dbReference type="Proteomes" id="UP001146067"/>
    </source>
</evidence>
<sequence length="139" mass="14704">MNRGPRSTLTLALRRLGAATALAVLVAGGMAAIPSAASAGGVTYTMSCDDWWSGVSTTVGDDYGETNRWRSRLTSCSSHYAWVNVYYANSSGGGSTGKHQSSSQATVGDPVTLRYYRNGVYKSWHSGCGSGCHTEMSYV</sequence>
<feature type="chain" id="PRO_5040781860" description="Peptidase inhibitor family I36" evidence="1">
    <location>
        <begin position="40"/>
        <end position="139"/>
    </location>
</feature>
<dbReference type="EMBL" id="JAPZVP010000005">
    <property type="protein sequence ID" value="MDA1359419.1"/>
    <property type="molecule type" value="Genomic_DNA"/>
</dbReference>